<feature type="region of interest" description="Disordered" evidence="1">
    <location>
        <begin position="294"/>
        <end position="318"/>
    </location>
</feature>
<evidence type="ECO:0000256" key="1">
    <source>
        <dbReference type="SAM" id="MobiDB-lite"/>
    </source>
</evidence>
<dbReference type="AlphaFoldDB" id="A0A9P5T7D3"/>
<evidence type="ECO:0000313" key="2">
    <source>
        <dbReference type="EMBL" id="KAF8477967.1"/>
    </source>
</evidence>
<evidence type="ECO:0000313" key="3">
    <source>
        <dbReference type="Proteomes" id="UP000759537"/>
    </source>
</evidence>
<accession>A0A9P5T7D3</accession>
<feature type="compositionally biased region" description="Polar residues" evidence="1">
    <location>
        <begin position="1"/>
        <end position="12"/>
    </location>
</feature>
<dbReference type="PANTHER" id="PTHR35179:SF2">
    <property type="entry name" value="START DOMAIN-CONTAINING PROTEIN"/>
    <property type="match status" value="1"/>
</dbReference>
<gene>
    <name evidence="2" type="ORF">DFH94DRAFT_74810</name>
</gene>
<proteinExistence type="predicted"/>
<organism evidence="2 3">
    <name type="scientific">Russula ochroleuca</name>
    <dbReference type="NCBI Taxonomy" id="152965"/>
    <lineage>
        <taxon>Eukaryota</taxon>
        <taxon>Fungi</taxon>
        <taxon>Dikarya</taxon>
        <taxon>Basidiomycota</taxon>
        <taxon>Agaricomycotina</taxon>
        <taxon>Agaricomycetes</taxon>
        <taxon>Russulales</taxon>
        <taxon>Russulaceae</taxon>
        <taxon>Russula</taxon>
    </lineage>
</organism>
<evidence type="ECO:0008006" key="4">
    <source>
        <dbReference type="Google" id="ProtNLM"/>
    </source>
</evidence>
<protein>
    <recommendedName>
        <fullName evidence="4">Geranylgeranyl pyrophosphate synthetase</fullName>
    </recommendedName>
</protein>
<dbReference type="Proteomes" id="UP000759537">
    <property type="component" value="Unassembled WGS sequence"/>
</dbReference>
<name>A0A9P5T7D3_9AGAM</name>
<comment type="caution">
    <text evidence="2">The sequence shown here is derived from an EMBL/GenBank/DDBJ whole genome shotgun (WGS) entry which is preliminary data.</text>
</comment>
<dbReference type="PANTHER" id="PTHR35179">
    <property type="entry name" value="PROTEIN CBG02620"/>
    <property type="match status" value="1"/>
</dbReference>
<dbReference type="OrthoDB" id="420564at2759"/>
<keyword evidence="3" id="KW-1185">Reference proteome</keyword>
<dbReference type="EMBL" id="WHVB01000012">
    <property type="protein sequence ID" value="KAF8477967.1"/>
    <property type="molecule type" value="Genomic_DNA"/>
</dbReference>
<feature type="region of interest" description="Disordered" evidence="1">
    <location>
        <begin position="1"/>
        <end position="50"/>
    </location>
</feature>
<feature type="compositionally biased region" description="Low complexity" evidence="1">
    <location>
        <begin position="294"/>
        <end position="317"/>
    </location>
</feature>
<reference evidence="2" key="2">
    <citation type="journal article" date="2020" name="Nat. Commun.">
        <title>Large-scale genome sequencing of mycorrhizal fungi provides insights into the early evolution of symbiotic traits.</title>
        <authorList>
            <person name="Miyauchi S."/>
            <person name="Kiss E."/>
            <person name="Kuo A."/>
            <person name="Drula E."/>
            <person name="Kohler A."/>
            <person name="Sanchez-Garcia M."/>
            <person name="Morin E."/>
            <person name="Andreopoulos B."/>
            <person name="Barry K.W."/>
            <person name="Bonito G."/>
            <person name="Buee M."/>
            <person name="Carver A."/>
            <person name="Chen C."/>
            <person name="Cichocki N."/>
            <person name="Clum A."/>
            <person name="Culley D."/>
            <person name="Crous P.W."/>
            <person name="Fauchery L."/>
            <person name="Girlanda M."/>
            <person name="Hayes R.D."/>
            <person name="Keri Z."/>
            <person name="LaButti K."/>
            <person name="Lipzen A."/>
            <person name="Lombard V."/>
            <person name="Magnuson J."/>
            <person name="Maillard F."/>
            <person name="Murat C."/>
            <person name="Nolan M."/>
            <person name="Ohm R.A."/>
            <person name="Pangilinan J."/>
            <person name="Pereira M.F."/>
            <person name="Perotto S."/>
            <person name="Peter M."/>
            <person name="Pfister S."/>
            <person name="Riley R."/>
            <person name="Sitrit Y."/>
            <person name="Stielow J.B."/>
            <person name="Szollosi G."/>
            <person name="Zifcakova L."/>
            <person name="Stursova M."/>
            <person name="Spatafora J.W."/>
            <person name="Tedersoo L."/>
            <person name="Vaario L.M."/>
            <person name="Yamada A."/>
            <person name="Yan M."/>
            <person name="Wang P."/>
            <person name="Xu J."/>
            <person name="Bruns T."/>
            <person name="Baldrian P."/>
            <person name="Vilgalys R."/>
            <person name="Dunand C."/>
            <person name="Henrissat B."/>
            <person name="Grigoriev I.V."/>
            <person name="Hibbett D."/>
            <person name="Nagy L.G."/>
            <person name="Martin F.M."/>
        </authorList>
    </citation>
    <scope>NUCLEOTIDE SEQUENCE</scope>
    <source>
        <strain evidence="2">Prilba</strain>
    </source>
</reference>
<reference evidence="2" key="1">
    <citation type="submission" date="2019-10" db="EMBL/GenBank/DDBJ databases">
        <authorList>
            <consortium name="DOE Joint Genome Institute"/>
            <person name="Kuo A."/>
            <person name="Miyauchi S."/>
            <person name="Kiss E."/>
            <person name="Drula E."/>
            <person name="Kohler A."/>
            <person name="Sanchez-Garcia M."/>
            <person name="Andreopoulos B."/>
            <person name="Barry K.W."/>
            <person name="Bonito G."/>
            <person name="Buee M."/>
            <person name="Carver A."/>
            <person name="Chen C."/>
            <person name="Cichocki N."/>
            <person name="Clum A."/>
            <person name="Culley D."/>
            <person name="Crous P.W."/>
            <person name="Fauchery L."/>
            <person name="Girlanda M."/>
            <person name="Hayes R."/>
            <person name="Keri Z."/>
            <person name="LaButti K."/>
            <person name="Lipzen A."/>
            <person name="Lombard V."/>
            <person name="Magnuson J."/>
            <person name="Maillard F."/>
            <person name="Morin E."/>
            <person name="Murat C."/>
            <person name="Nolan M."/>
            <person name="Ohm R."/>
            <person name="Pangilinan J."/>
            <person name="Pereira M."/>
            <person name="Perotto S."/>
            <person name="Peter M."/>
            <person name="Riley R."/>
            <person name="Sitrit Y."/>
            <person name="Stielow B."/>
            <person name="Szollosi G."/>
            <person name="Zifcakova L."/>
            <person name="Stursova M."/>
            <person name="Spatafora J.W."/>
            <person name="Tedersoo L."/>
            <person name="Vaario L.-M."/>
            <person name="Yamada A."/>
            <person name="Yan M."/>
            <person name="Wang P."/>
            <person name="Xu J."/>
            <person name="Bruns T."/>
            <person name="Baldrian P."/>
            <person name="Vilgalys R."/>
            <person name="Henrissat B."/>
            <person name="Grigoriev I.V."/>
            <person name="Hibbett D."/>
            <person name="Nagy L.G."/>
            <person name="Martin F.M."/>
        </authorList>
    </citation>
    <scope>NUCLEOTIDE SEQUENCE</scope>
    <source>
        <strain evidence="2">Prilba</strain>
    </source>
</reference>
<sequence>MSSEYGNFSSFTRGYGGSRPRPDYGNRHYVRGGRGRGGGSTAPLNFPPEADIKKGLDTSKVIETIPQPPRPSAVEDLPIENVQYVASYNWVDTEEPTIVVPGSPAIWTGRSVPFTLQPDSGSHFVDQNGARMSDYPMLPLFAAADAIHDNKKEPVDWPAVDVVTDRNGLRKLLRWLNPSPGREVRDFRIDVELVGAKTIVLNRWEGRSREPPTGKTYGFAFEAATGRAAPGCPSSGHHRAITYDMLDIKLIVRFEVDACLPTDTSTAKTGSDTKRSAKKAPELALDDLVDALGDMNLTSPPTTATPTTTSSSSPSPALNIIRAGTQVPQESLLEVASRSKYFIDQLDWNELYPQLAISQTPGLRLGVHERGTFTEMRECQVDSDDGAGAGGPPGLPEQRSDTAAQFVRLARVLEDVQELAISRGPGPTGSFSLVCEGGELRVYGRKGVRRSCLPPNVRTRFARAGVDA</sequence>